<dbReference type="GO" id="GO:0050660">
    <property type="term" value="F:flavin adenine dinucleotide binding"/>
    <property type="evidence" value="ECO:0007669"/>
    <property type="project" value="TreeGrafter"/>
</dbReference>
<comment type="catalytic activity">
    <reaction evidence="12">
        <text>hydrogen sulfide + 3 NADP(+) + 3 H2O = sulfite + 3 NADPH + 4 H(+)</text>
        <dbReference type="Rhea" id="RHEA:13801"/>
        <dbReference type="ChEBI" id="CHEBI:15377"/>
        <dbReference type="ChEBI" id="CHEBI:15378"/>
        <dbReference type="ChEBI" id="CHEBI:17359"/>
        <dbReference type="ChEBI" id="CHEBI:29919"/>
        <dbReference type="ChEBI" id="CHEBI:57783"/>
        <dbReference type="ChEBI" id="CHEBI:58349"/>
        <dbReference type="EC" id="1.8.1.2"/>
    </reaction>
</comment>
<dbReference type="AlphaFoldDB" id="A0A137P350"/>
<dbReference type="EMBL" id="KQ964538">
    <property type="protein sequence ID" value="KXN69334.1"/>
    <property type="molecule type" value="Genomic_DNA"/>
</dbReference>
<protein>
    <recommendedName>
        <fullName evidence="4">assimilatory sulfite reductase (NADPH)</fullName>
        <ecNumber evidence="4">1.8.1.2</ecNumber>
    </recommendedName>
</protein>
<evidence type="ECO:0000256" key="11">
    <source>
        <dbReference type="ARBA" id="ARBA00023002"/>
    </source>
</evidence>
<sequence>KVIEQATRAFKPDHQVIQKFVFSEAFNTKIAHRPDLHDAHLIKVSKFERLTPLDYDRNVFHVEFDTSDASLTYEIGDALGVYGHNDPKLVEEFLTGYGIATDSLVKLPSENGHEDLRTAFQVFAQYLDVFGRPTKKFYQGLAQFASDEQQAKTLEQLASPQGVVDFKRRVEDTVTYADILEEFTSARPSVDDLVKLIPTIKPRHYSISSSQKLHPNSVHLLVVAVEWQNSKGARFGQCTRYLANLQLGELVTVSIKPSVMKLPPRHEQPVIMAGLGTGMAPFRAFVEERHYFKSQGIEVGPMALYFGSRSRHSEYLYGQELDAYHMDQLITRLGLAFSRDQPQKIYIQHRMQEDSAMLQDWMLDKEAHFYLCGPTWPESDVRDAMVKAFSLNDRMTQKEATNLITEMKEDERYILELY</sequence>
<dbReference type="PRINTS" id="PR00371">
    <property type="entry name" value="FPNCR"/>
</dbReference>
<dbReference type="GO" id="GO:0004783">
    <property type="term" value="F:sulfite reductase (NADPH) activity"/>
    <property type="evidence" value="ECO:0007669"/>
    <property type="project" value="UniProtKB-EC"/>
</dbReference>
<dbReference type="OrthoDB" id="1856718at2759"/>
<dbReference type="CDD" id="cd06207">
    <property type="entry name" value="CyPoR_like"/>
    <property type="match status" value="1"/>
</dbReference>
<evidence type="ECO:0000256" key="6">
    <source>
        <dbReference type="ARBA" id="ARBA00022630"/>
    </source>
</evidence>
<feature type="domain" description="FAD-binding FR-type" evidence="14">
    <location>
        <begin position="37"/>
        <end position="264"/>
    </location>
</feature>
<evidence type="ECO:0000256" key="4">
    <source>
        <dbReference type="ARBA" id="ARBA00012604"/>
    </source>
</evidence>
<comment type="function">
    <text evidence="13">This enzyme catalyzes the 6-electron reduction of sulfite to sulfide. This is one of several activities required for the biosynthesis of L-cysteine from sulfate.</text>
</comment>
<dbReference type="GO" id="GO:0010181">
    <property type="term" value="F:FMN binding"/>
    <property type="evidence" value="ECO:0007669"/>
    <property type="project" value="TreeGrafter"/>
</dbReference>
<dbReference type="Pfam" id="PF00175">
    <property type="entry name" value="NAD_binding_1"/>
    <property type="match status" value="1"/>
</dbReference>
<dbReference type="PROSITE" id="PS51384">
    <property type="entry name" value="FAD_FR"/>
    <property type="match status" value="1"/>
</dbReference>
<evidence type="ECO:0000256" key="7">
    <source>
        <dbReference type="ARBA" id="ARBA00022643"/>
    </source>
</evidence>
<keyword evidence="6" id="KW-0285">Flavoprotein</keyword>
<reference evidence="15 16" key="1">
    <citation type="journal article" date="2015" name="Genome Biol. Evol.">
        <title>Phylogenomic analyses indicate that early fungi evolved digesting cell walls of algal ancestors of land plants.</title>
        <authorList>
            <person name="Chang Y."/>
            <person name="Wang S."/>
            <person name="Sekimoto S."/>
            <person name="Aerts A.L."/>
            <person name="Choi C."/>
            <person name="Clum A."/>
            <person name="LaButti K.M."/>
            <person name="Lindquist E.A."/>
            <person name="Yee Ngan C."/>
            <person name="Ohm R.A."/>
            <person name="Salamov A.A."/>
            <person name="Grigoriev I.V."/>
            <person name="Spatafora J.W."/>
            <person name="Berbee M.L."/>
        </authorList>
    </citation>
    <scope>NUCLEOTIDE SEQUENCE [LARGE SCALE GENOMIC DNA]</scope>
    <source>
        <strain evidence="15 16">NRRL 28638</strain>
    </source>
</reference>
<evidence type="ECO:0000256" key="9">
    <source>
        <dbReference type="ARBA" id="ARBA00022857"/>
    </source>
</evidence>
<dbReference type="Gene3D" id="1.20.990.10">
    <property type="entry name" value="NADPH-cytochrome p450 Reductase, Chain A, domain 3"/>
    <property type="match status" value="1"/>
</dbReference>
<dbReference type="PANTHER" id="PTHR19384:SF109">
    <property type="entry name" value="SULFITE REDUCTASE [NADPH] FLAVOPROTEIN COMPONENT"/>
    <property type="match status" value="1"/>
</dbReference>
<evidence type="ECO:0000256" key="13">
    <source>
        <dbReference type="ARBA" id="ARBA00059320"/>
    </source>
</evidence>
<gene>
    <name evidence="15" type="ORF">CONCODRAFT_40758</name>
</gene>
<name>A0A137P350_CONC2</name>
<comment type="cofactor">
    <cofactor evidence="2">
        <name>FAD</name>
        <dbReference type="ChEBI" id="CHEBI:57692"/>
    </cofactor>
</comment>
<organism evidence="15 16">
    <name type="scientific">Conidiobolus coronatus (strain ATCC 28846 / CBS 209.66 / NRRL 28638)</name>
    <name type="common">Delacroixia coronata</name>
    <dbReference type="NCBI Taxonomy" id="796925"/>
    <lineage>
        <taxon>Eukaryota</taxon>
        <taxon>Fungi</taxon>
        <taxon>Fungi incertae sedis</taxon>
        <taxon>Zoopagomycota</taxon>
        <taxon>Entomophthoromycotina</taxon>
        <taxon>Entomophthoromycetes</taxon>
        <taxon>Entomophthorales</taxon>
        <taxon>Ancylistaceae</taxon>
        <taxon>Conidiobolus</taxon>
    </lineage>
</organism>
<evidence type="ECO:0000259" key="14">
    <source>
        <dbReference type="PROSITE" id="PS51384"/>
    </source>
</evidence>
<keyword evidence="11" id="KW-0560">Oxidoreductase</keyword>
<dbReference type="GO" id="GO:0005829">
    <property type="term" value="C:cytosol"/>
    <property type="evidence" value="ECO:0007669"/>
    <property type="project" value="TreeGrafter"/>
</dbReference>
<evidence type="ECO:0000313" key="15">
    <source>
        <dbReference type="EMBL" id="KXN69334.1"/>
    </source>
</evidence>
<feature type="non-terminal residue" evidence="15">
    <location>
        <position position="1"/>
    </location>
</feature>
<dbReference type="Gene3D" id="2.40.30.10">
    <property type="entry name" value="Translation factors"/>
    <property type="match status" value="1"/>
</dbReference>
<keyword evidence="10" id="KW-0249">Electron transport</keyword>
<evidence type="ECO:0000256" key="8">
    <source>
        <dbReference type="ARBA" id="ARBA00022827"/>
    </source>
</evidence>
<comment type="cofactor">
    <cofactor evidence="1">
        <name>FMN</name>
        <dbReference type="ChEBI" id="CHEBI:58210"/>
    </cofactor>
</comment>
<dbReference type="InterPro" id="IPR003097">
    <property type="entry name" value="CysJ-like_FAD-binding"/>
</dbReference>
<comment type="pathway">
    <text evidence="3">Sulfur metabolism; hydrogen sulfide biosynthesis; hydrogen sulfide from sulfite (NADPH route): step 1/1.</text>
</comment>
<dbReference type="SUPFAM" id="SSF52343">
    <property type="entry name" value="Ferredoxin reductase-like, C-terminal NADP-linked domain"/>
    <property type="match status" value="1"/>
</dbReference>
<dbReference type="InterPro" id="IPR039261">
    <property type="entry name" value="FNR_nucleotide-bd"/>
</dbReference>
<dbReference type="PANTHER" id="PTHR19384">
    <property type="entry name" value="NITRIC OXIDE SYNTHASE-RELATED"/>
    <property type="match status" value="1"/>
</dbReference>
<keyword evidence="5" id="KW-0813">Transport</keyword>
<evidence type="ECO:0000256" key="5">
    <source>
        <dbReference type="ARBA" id="ARBA00022448"/>
    </source>
</evidence>
<dbReference type="InterPro" id="IPR017938">
    <property type="entry name" value="Riboflavin_synthase-like_b-brl"/>
</dbReference>
<keyword evidence="16" id="KW-1185">Reference proteome</keyword>
<dbReference type="InterPro" id="IPR001709">
    <property type="entry name" value="Flavoprot_Pyr_Nucl_cyt_Rdtase"/>
</dbReference>
<dbReference type="InterPro" id="IPR023173">
    <property type="entry name" value="NADPH_Cyt_P450_Rdtase_alpha"/>
</dbReference>
<evidence type="ECO:0000256" key="2">
    <source>
        <dbReference type="ARBA" id="ARBA00001974"/>
    </source>
</evidence>
<evidence type="ECO:0000256" key="3">
    <source>
        <dbReference type="ARBA" id="ARBA00004774"/>
    </source>
</evidence>
<dbReference type="Pfam" id="PF00667">
    <property type="entry name" value="FAD_binding_1"/>
    <property type="match status" value="1"/>
</dbReference>
<dbReference type="OMA" id="DHYKVEI"/>
<dbReference type="InterPro" id="IPR001433">
    <property type="entry name" value="OxRdtase_FAD/NAD-bd"/>
</dbReference>
<dbReference type="STRING" id="796925.A0A137P350"/>
<evidence type="ECO:0000256" key="12">
    <source>
        <dbReference type="ARBA" id="ARBA00052219"/>
    </source>
</evidence>
<dbReference type="InterPro" id="IPR017927">
    <property type="entry name" value="FAD-bd_FR_type"/>
</dbReference>
<dbReference type="FunFam" id="1.20.990.10:FF:000010">
    <property type="entry name" value="Sulfite reductase [NADPH] flavoprotein component"/>
    <property type="match status" value="1"/>
</dbReference>
<proteinExistence type="predicted"/>
<dbReference type="EC" id="1.8.1.2" evidence="4"/>
<keyword evidence="7" id="KW-0288">FMN</keyword>
<keyword evidence="8" id="KW-0274">FAD</keyword>
<evidence type="ECO:0000256" key="10">
    <source>
        <dbReference type="ARBA" id="ARBA00022982"/>
    </source>
</evidence>
<dbReference type="Gene3D" id="3.40.50.80">
    <property type="entry name" value="Nucleotide-binding domain of ferredoxin-NADP reductase (FNR) module"/>
    <property type="match status" value="1"/>
</dbReference>
<accession>A0A137P350</accession>
<evidence type="ECO:0000256" key="1">
    <source>
        <dbReference type="ARBA" id="ARBA00001917"/>
    </source>
</evidence>
<dbReference type="SUPFAM" id="SSF63380">
    <property type="entry name" value="Riboflavin synthase domain-like"/>
    <property type="match status" value="1"/>
</dbReference>
<evidence type="ECO:0000313" key="16">
    <source>
        <dbReference type="Proteomes" id="UP000070444"/>
    </source>
</evidence>
<keyword evidence="9" id="KW-0521">NADP</keyword>
<dbReference type="Proteomes" id="UP000070444">
    <property type="component" value="Unassembled WGS sequence"/>
</dbReference>